<sequence>MFTTCFYISLGANDTKVLIISTKYFCPFLEINLQNEQK</sequence>
<proteinExistence type="predicted"/>
<evidence type="ECO:0000313" key="1">
    <source>
        <dbReference type="EMBL" id="DAD90143.1"/>
    </source>
</evidence>
<name>A0A8S5N710_9CAUD</name>
<organism evidence="1">
    <name type="scientific">Siphoviridae sp. ctfWC31</name>
    <dbReference type="NCBI Taxonomy" id="2826414"/>
    <lineage>
        <taxon>Viruses</taxon>
        <taxon>Duplodnaviria</taxon>
        <taxon>Heunggongvirae</taxon>
        <taxon>Uroviricota</taxon>
        <taxon>Caudoviricetes</taxon>
    </lineage>
</organism>
<reference evidence="1" key="1">
    <citation type="journal article" date="2021" name="Proc. Natl. Acad. Sci. U.S.A.">
        <title>A Catalog of Tens of Thousands of Viruses from Human Metagenomes Reveals Hidden Associations with Chronic Diseases.</title>
        <authorList>
            <person name="Tisza M.J."/>
            <person name="Buck C.B."/>
        </authorList>
    </citation>
    <scope>NUCLEOTIDE SEQUENCE</scope>
    <source>
        <strain evidence="1">CtfWC31</strain>
    </source>
</reference>
<accession>A0A8S5N710</accession>
<protein>
    <submittedName>
        <fullName evidence="1">Uncharacterized protein</fullName>
    </submittedName>
</protein>
<dbReference type="EMBL" id="BK015078">
    <property type="protein sequence ID" value="DAD90143.1"/>
    <property type="molecule type" value="Genomic_DNA"/>
</dbReference>